<dbReference type="EMBL" id="MSTI01000009">
    <property type="protein sequence ID" value="OLV20054.1"/>
    <property type="molecule type" value="Genomic_DNA"/>
</dbReference>
<organism evidence="2 3">
    <name type="scientific">Deinococcus marmoris</name>
    <dbReference type="NCBI Taxonomy" id="249408"/>
    <lineage>
        <taxon>Bacteria</taxon>
        <taxon>Thermotogati</taxon>
        <taxon>Deinococcota</taxon>
        <taxon>Deinococci</taxon>
        <taxon>Deinococcales</taxon>
        <taxon>Deinococcaceae</taxon>
        <taxon>Deinococcus</taxon>
    </lineage>
</organism>
<dbReference type="AlphaFoldDB" id="A0A1U7P4F5"/>
<keyword evidence="3" id="KW-1185">Reference proteome</keyword>
<accession>A0A1U7P4F5</accession>
<keyword evidence="1" id="KW-1133">Transmembrane helix</keyword>
<reference evidence="2 3" key="1">
    <citation type="submission" date="2017-01" db="EMBL/GenBank/DDBJ databases">
        <title>Genome Analysis of Deinococcus marmoris KOPRI26562.</title>
        <authorList>
            <person name="Kim J.H."/>
            <person name="Oh H.-M."/>
        </authorList>
    </citation>
    <scope>NUCLEOTIDE SEQUENCE [LARGE SCALE GENOMIC DNA]</scope>
    <source>
        <strain evidence="2 3">KOPRI26562</strain>
    </source>
</reference>
<name>A0A1U7P4F5_9DEIO</name>
<gene>
    <name evidence="2" type="ORF">BOO71_0000763</name>
</gene>
<feature type="transmembrane region" description="Helical" evidence="1">
    <location>
        <begin position="21"/>
        <end position="42"/>
    </location>
</feature>
<dbReference type="Proteomes" id="UP000186607">
    <property type="component" value="Unassembled WGS sequence"/>
</dbReference>
<protein>
    <submittedName>
        <fullName evidence="2">Uncharacterized protein</fullName>
    </submittedName>
</protein>
<comment type="caution">
    <text evidence="2">The sequence shown here is derived from an EMBL/GenBank/DDBJ whole genome shotgun (WGS) entry which is preliminary data.</text>
</comment>
<proteinExistence type="predicted"/>
<evidence type="ECO:0000313" key="3">
    <source>
        <dbReference type="Proteomes" id="UP000186607"/>
    </source>
</evidence>
<keyword evidence="1" id="KW-0472">Membrane</keyword>
<keyword evidence="1" id="KW-0812">Transmembrane</keyword>
<sequence>MANHRKDTPKRPRKPLTPSDIAVIITAIAALLTGFAAVLTALK</sequence>
<evidence type="ECO:0000256" key="1">
    <source>
        <dbReference type="SAM" id="Phobius"/>
    </source>
</evidence>
<evidence type="ECO:0000313" key="2">
    <source>
        <dbReference type="EMBL" id="OLV20054.1"/>
    </source>
</evidence>